<gene>
    <name evidence="1" type="ORF">TorRG33x02_068550</name>
</gene>
<keyword evidence="2" id="KW-1185">Reference proteome</keyword>
<comment type="caution">
    <text evidence="1">The sequence shown here is derived from an EMBL/GenBank/DDBJ whole genome shotgun (WGS) entry which is preliminary data.</text>
</comment>
<dbReference type="InParanoid" id="A0A2P5FHW8"/>
<evidence type="ECO:0000313" key="2">
    <source>
        <dbReference type="Proteomes" id="UP000237000"/>
    </source>
</evidence>
<sequence>MYGHSFYLQSPVQANHTDSPSFLPSFLSSSSSSSLKELESAAQVAEGLREANQIGNEAILLQIFATF</sequence>
<reference evidence="2" key="1">
    <citation type="submission" date="2016-06" db="EMBL/GenBank/DDBJ databases">
        <title>Parallel loss of symbiosis genes in relatives of nitrogen-fixing non-legume Parasponia.</title>
        <authorList>
            <person name="Van Velzen R."/>
            <person name="Holmer R."/>
            <person name="Bu F."/>
            <person name="Rutten L."/>
            <person name="Van Zeijl A."/>
            <person name="Liu W."/>
            <person name="Santuari L."/>
            <person name="Cao Q."/>
            <person name="Sharma T."/>
            <person name="Shen D."/>
            <person name="Roswanjaya Y."/>
            <person name="Wardhani T."/>
            <person name="Kalhor M.S."/>
            <person name="Jansen J."/>
            <person name="Van den Hoogen J."/>
            <person name="Gungor B."/>
            <person name="Hartog M."/>
            <person name="Hontelez J."/>
            <person name="Verver J."/>
            <person name="Yang W.-C."/>
            <person name="Schijlen E."/>
            <person name="Repin R."/>
            <person name="Schilthuizen M."/>
            <person name="Schranz E."/>
            <person name="Heidstra R."/>
            <person name="Miyata K."/>
            <person name="Fedorova E."/>
            <person name="Kohlen W."/>
            <person name="Bisseling T."/>
            <person name="Smit S."/>
            <person name="Geurts R."/>
        </authorList>
    </citation>
    <scope>NUCLEOTIDE SEQUENCE [LARGE SCALE GENOMIC DNA]</scope>
    <source>
        <strain evidence="2">cv. RG33-2</strain>
    </source>
</reference>
<dbReference type="EMBL" id="JXTC01000032">
    <property type="protein sequence ID" value="PON97388.1"/>
    <property type="molecule type" value="Genomic_DNA"/>
</dbReference>
<accession>A0A2P5FHW8</accession>
<proteinExistence type="predicted"/>
<name>A0A2P5FHW8_TREOI</name>
<protein>
    <submittedName>
        <fullName evidence="1">Uncharacterized protein</fullName>
    </submittedName>
</protein>
<evidence type="ECO:0000313" key="1">
    <source>
        <dbReference type="EMBL" id="PON97388.1"/>
    </source>
</evidence>
<organism evidence="1 2">
    <name type="scientific">Trema orientale</name>
    <name type="common">Charcoal tree</name>
    <name type="synonym">Celtis orientalis</name>
    <dbReference type="NCBI Taxonomy" id="63057"/>
    <lineage>
        <taxon>Eukaryota</taxon>
        <taxon>Viridiplantae</taxon>
        <taxon>Streptophyta</taxon>
        <taxon>Embryophyta</taxon>
        <taxon>Tracheophyta</taxon>
        <taxon>Spermatophyta</taxon>
        <taxon>Magnoliopsida</taxon>
        <taxon>eudicotyledons</taxon>
        <taxon>Gunneridae</taxon>
        <taxon>Pentapetalae</taxon>
        <taxon>rosids</taxon>
        <taxon>fabids</taxon>
        <taxon>Rosales</taxon>
        <taxon>Cannabaceae</taxon>
        <taxon>Trema</taxon>
    </lineage>
</organism>
<dbReference type="AlphaFoldDB" id="A0A2P5FHW8"/>
<dbReference type="Proteomes" id="UP000237000">
    <property type="component" value="Unassembled WGS sequence"/>
</dbReference>